<evidence type="ECO:0000259" key="2">
    <source>
        <dbReference type="SMART" id="SM01017"/>
    </source>
</evidence>
<feature type="compositionally biased region" description="Basic and acidic residues" evidence="1">
    <location>
        <begin position="140"/>
        <end position="177"/>
    </location>
</feature>
<evidence type="ECO:0000313" key="3">
    <source>
        <dbReference type="EMBL" id="EAQ88692.1"/>
    </source>
</evidence>
<feature type="compositionally biased region" description="Pro residues" evidence="1">
    <location>
        <begin position="909"/>
        <end position="922"/>
    </location>
</feature>
<evidence type="ECO:0000256" key="1">
    <source>
        <dbReference type="SAM" id="MobiDB-lite"/>
    </source>
</evidence>
<dbReference type="RefSeq" id="XP_001221406.1">
    <property type="nucleotide sequence ID" value="XM_001221405.1"/>
</dbReference>
<feature type="region of interest" description="Disordered" evidence="1">
    <location>
        <begin position="206"/>
        <end position="229"/>
    </location>
</feature>
<dbReference type="AlphaFoldDB" id="Q2H7Q4"/>
<feature type="compositionally biased region" description="Low complexity" evidence="1">
    <location>
        <begin position="1009"/>
        <end position="1032"/>
    </location>
</feature>
<dbReference type="InParanoid" id="Q2H7Q4"/>
<protein>
    <recommendedName>
        <fullName evidence="2">Arrestin C-terminal-like domain-containing protein</fullName>
    </recommendedName>
</protein>
<feature type="compositionally biased region" description="Low complexity" evidence="1">
    <location>
        <begin position="970"/>
        <end position="994"/>
    </location>
</feature>
<feature type="compositionally biased region" description="Low complexity" evidence="1">
    <location>
        <begin position="859"/>
        <end position="871"/>
    </location>
</feature>
<dbReference type="GO" id="GO:0005829">
    <property type="term" value="C:cytosol"/>
    <property type="evidence" value="ECO:0007669"/>
    <property type="project" value="TreeGrafter"/>
</dbReference>
<dbReference type="OMA" id="GYKVFRP"/>
<proteinExistence type="predicted"/>
<organism evidence="3 4">
    <name type="scientific">Chaetomium globosum (strain ATCC 6205 / CBS 148.51 / DSM 1962 / NBRC 6347 / NRRL 1970)</name>
    <name type="common">Soil fungus</name>
    <dbReference type="NCBI Taxonomy" id="306901"/>
    <lineage>
        <taxon>Eukaryota</taxon>
        <taxon>Fungi</taxon>
        <taxon>Dikarya</taxon>
        <taxon>Ascomycota</taxon>
        <taxon>Pezizomycotina</taxon>
        <taxon>Sordariomycetes</taxon>
        <taxon>Sordariomycetidae</taxon>
        <taxon>Sordariales</taxon>
        <taxon>Chaetomiaceae</taxon>
        <taxon>Chaetomium</taxon>
    </lineage>
</organism>
<reference evidence="4" key="1">
    <citation type="journal article" date="2015" name="Genome Announc.">
        <title>Draft genome sequence of the cellulolytic fungus Chaetomium globosum.</title>
        <authorList>
            <person name="Cuomo C.A."/>
            <person name="Untereiner W.A."/>
            <person name="Ma L.-J."/>
            <person name="Grabherr M."/>
            <person name="Birren B.W."/>
        </authorList>
    </citation>
    <scope>NUCLEOTIDE SEQUENCE [LARGE SCALE GENOMIC DNA]</scope>
    <source>
        <strain evidence="4">ATCC 6205 / CBS 148.51 / DSM 1962 / NBRC 6347 / NRRL 1970</strain>
    </source>
</reference>
<feature type="compositionally biased region" description="Acidic residues" evidence="1">
    <location>
        <begin position="1075"/>
        <end position="1091"/>
    </location>
</feature>
<dbReference type="PANTHER" id="PTHR11188">
    <property type="entry name" value="ARRESTIN DOMAIN CONTAINING PROTEIN"/>
    <property type="match status" value="1"/>
</dbReference>
<name>Q2H7Q4_CHAGB</name>
<dbReference type="InterPro" id="IPR014752">
    <property type="entry name" value="Arrestin-like_C"/>
</dbReference>
<dbReference type="VEuPathDB" id="FungiDB:CHGG_05311"/>
<dbReference type="OrthoDB" id="2238745at2759"/>
<dbReference type="STRING" id="306901.Q2H7Q4"/>
<dbReference type="HOGENOM" id="CLU_008578_1_0_1"/>
<dbReference type="GO" id="GO:0030674">
    <property type="term" value="F:protein-macromolecule adaptor activity"/>
    <property type="evidence" value="ECO:0007669"/>
    <property type="project" value="TreeGrafter"/>
</dbReference>
<gene>
    <name evidence="3" type="ORF">CHGG_05311</name>
</gene>
<dbReference type="InterPro" id="IPR011022">
    <property type="entry name" value="Arrestin_C-like"/>
</dbReference>
<feature type="region of interest" description="Disordered" evidence="1">
    <location>
        <begin position="117"/>
        <end position="191"/>
    </location>
</feature>
<accession>Q2H7Q4</accession>
<dbReference type="GO" id="GO:0070086">
    <property type="term" value="P:ubiquitin-dependent endocytosis"/>
    <property type="evidence" value="ECO:0007669"/>
    <property type="project" value="TreeGrafter"/>
</dbReference>
<sequence length="1142" mass="125261">MALHRDRRQSGPPSASSATMGALHVISRQHDFLAGHTLQPVSAFSAVSGLGLFDVEDMSNSFMPGGYPLYDRLRPQPLYSSIDGSVYYEPRRPPERGFPRPLIQSRQCRPHSIHILSYPSGFVPHDLRPPKPSGRKATRHEKQDEKKRKREEAKEKKREEKVRRREEERRRENQEKRRSLRSLRSLPPGSEKVGRVIDKIFAAFSSTPKPAPTVSATPTRTPRTESRPSSFISFARRLSRLEIAPPEPIVVEEPIAEPSADMMTGAAVPRPRAATTAATSTSRNNMMSIRSAKTMMSSSVSEVQKPVASGSGVSCSILLAEPNVFLTGFDHDSNTRRGAQTTSALLRGKLQLNVSKNVKIKSVSLTLVGKARTNWPEGIPPAKADLFEEQTLRTQSLVFFRAMHQEMWDTEYGSQCTYVHKPTGLMGALQPTASSGALPILGKGRNSTLTAKEYKKLSLQSVNSRSFGKGDSPHINPVQAKGYKVFRPGTYEYSFELPLDHSQLETAKLPYGSVRWDLEAAVERAGAFKPNLHGSKEVSIVRLPDQMSLETVEPISISRHWEDQLHYDIVISGKSFPIGGRMPIAFKLTPLAKVQVHKLKVYVTESIEYWTNNRHVTRKDAGRKILLLEKAAGKPLDKQYSESDIRVLSGGELAPDQREDARRMAARRRMRDASRNRGVAQPLPEPSDNLLGDLDLGLESFWGSTEIEMNVQLPTCDMMTRDKTLRLHPDCSWKNVNVFHWIKLVMRISRADPDDPTGKRRRHFEISIDSPFTVLDCRATQANTALPRYCGSDRPVLEQRQQMSCGCPDAHPLDAGAAALSRPLTMVEEDTISLNGHRLRLNFPLPSGLPNLPQAAHLQAAAANARANGRPDSSHVARPETSLTPVDPERPIHLLRHPSHNPPAFDADQPPPTLPLQTPPPHYDIIVGTPSVDGLADYFARLAAYEGDCDGDGDTDSTGLGITPPASANTGTATGETTATQTQTQIQDQAQEVTAADSDNDSDTNTIGPDTADTEPTPAASDPTSSSAADTPVVAADARAAEVDPFSALRFPPPDDDGNGAGVGAAAGDAAVGDAESDEEEEEEEDDEDVEEGRARLHRGGRVNVANPRTPGGRLVPSRSLEIERPMVRLDMTGVLMRRAGR</sequence>
<feature type="region of interest" description="Disordered" evidence="1">
    <location>
        <begin position="859"/>
        <end position="922"/>
    </location>
</feature>
<dbReference type="eggNOG" id="KOG3780">
    <property type="taxonomic scope" value="Eukaryota"/>
</dbReference>
<dbReference type="InterPro" id="IPR050357">
    <property type="entry name" value="Arrestin_domain-protein"/>
</dbReference>
<dbReference type="Proteomes" id="UP000001056">
    <property type="component" value="Unassembled WGS sequence"/>
</dbReference>
<dbReference type="GeneID" id="4390839"/>
<dbReference type="EMBL" id="CH408031">
    <property type="protein sequence ID" value="EAQ88692.1"/>
    <property type="molecule type" value="Genomic_DNA"/>
</dbReference>
<feature type="region of interest" description="Disordered" evidence="1">
    <location>
        <begin position="955"/>
        <end position="1032"/>
    </location>
</feature>
<dbReference type="Pfam" id="PF02752">
    <property type="entry name" value="Arrestin_C"/>
    <property type="match status" value="1"/>
</dbReference>
<evidence type="ECO:0000313" key="4">
    <source>
        <dbReference type="Proteomes" id="UP000001056"/>
    </source>
</evidence>
<dbReference type="PANTHER" id="PTHR11188:SF174">
    <property type="entry name" value="ARRESTIN-RELATED TRAFFICKING ADAPTER 10-RELATED"/>
    <property type="match status" value="1"/>
</dbReference>
<dbReference type="SMART" id="SM01017">
    <property type="entry name" value="Arrestin_C"/>
    <property type="match status" value="1"/>
</dbReference>
<dbReference type="Gene3D" id="2.60.40.640">
    <property type="match status" value="1"/>
</dbReference>
<feature type="domain" description="Arrestin C-terminal-like" evidence="2">
    <location>
        <begin position="561"/>
        <end position="779"/>
    </location>
</feature>
<dbReference type="GO" id="GO:0031625">
    <property type="term" value="F:ubiquitin protein ligase binding"/>
    <property type="evidence" value="ECO:0007669"/>
    <property type="project" value="TreeGrafter"/>
</dbReference>
<feature type="region of interest" description="Disordered" evidence="1">
    <location>
        <begin position="1047"/>
        <end position="1120"/>
    </location>
</feature>
<keyword evidence="4" id="KW-1185">Reference proteome</keyword>